<dbReference type="EC" id="3.1.3.89" evidence="5"/>
<evidence type="ECO:0000313" key="9">
    <source>
        <dbReference type="EMBL" id="TDA22472.1"/>
    </source>
</evidence>
<dbReference type="InterPro" id="IPR016181">
    <property type="entry name" value="Acyl_CoA_acyltransferase"/>
</dbReference>
<dbReference type="PANTHER" id="PTHR11845">
    <property type="entry name" value="5'-DEOXYNUCLEOTIDASE HDDC2"/>
    <property type="match status" value="1"/>
</dbReference>
<evidence type="ECO:0000256" key="6">
    <source>
        <dbReference type="ARBA" id="ARBA00022723"/>
    </source>
</evidence>
<keyword evidence="10" id="KW-1185">Reference proteome</keyword>
<dbReference type="Pfam" id="PF13023">
    <property type="entry name" value="HD_3"/>
    <property type="match status" value="1"/>
</dbReference>
<keyword evidence="6" id="KW-0479">Metal-binding</keyword>
<dbReference type="Gene3D" id="3.40.630.30">
    <property type="match status" value="1"/>
</dbReference>
<proteinExistence type="predicted"/>
<evidence type="ECO:0000256" key="1">
    <source>
        <dbReference type="ARBA" id="ARBA00001638"/>
    </source>
</evidence>
<dbReference type="InterPro" id="IPR039356">
    <property type="entry name" value="YfbR/HDDC2"/>
</dbReference>
<dbReference type="InterPro" id="IPR000182">
    <property type="entry name" value="GNAT_dom"/>
</dbReference>
<dbReference type="EMBL" id="SMMX01000004">
    <property type="protein sequence ID" value="TDA22472.1"/>
    <property type="molecule type" value="Genomic_DNA"/>
</dbReference>
<gene>
    <name evidence="9" type="ORF">E1963_06910</name>
</gene>
<evidence type="ECO:0000256" key="7">
    <source>
        <dbReference type="ARBA" id="ARBA00022801"/>
    </source>
</evidence>
<dbReference type="GO" id="GO:0046872">
    <property type="term" value="F:metal ion binding"/>
    <property type="evidence" value="ECO:0007669"/>
    <property type="project" value="UniProtKB-KW"/>
</dbReference>
<dbReference type="RefSeq" id="WP_132276575.1">
    <property type="nucleotide sequence ID" value="NZ_JAOBST010000009.1"/>
</dbReference>
<dbReference type="SUPFAM" id="SSF55729">
    <property type="entry name" value="Acyl-CoA N-acyltransferases (Nat)"/>
    <property type="match status" value="1"/>
</dbReference>
<comment type="caution">
    <text evidence="9">The sequence shown here is derived from an EMBL/GenBank/DDBJ whole genome shotgun (WGS) entry which is preliminary data.</text>
</comment>
<evidence type="ECO:0000259" key="8">
    <source>
        <dbReference type="PROSITE" id="PS51186"/>
    </source>
</evidence>
<dbReference type="GO" id="GO:0005737">
    <property type="term" value="C:cytoplasm"/>
    <property type="evidence" value="ECO:0007669"/>
    <property type="project" value="TreeGrafter"/>
</dbReference>
<evidence type="ECO:0000313" key="10">
    <source>
        <dbReference type="Proteomes" id="UP000295710"/>
    </source>
</evidence>
<keyword evidence="7" id="KW-0378">Hydrolase</keyword>
<dbReference type="GO" id="GO:0002953">
    <property type="term" value="F:5'-deoxynucleotidase activity"/>
    <property type="evidence" value="ECO:0007669"/>
    <property type="project" value="UniProtKB-EC"/>
</dbReference>
<protein>
    <recommendedName>
        <fullName evidence="5">5'-deoxynucleotidase</fullName>
        <ecNumber evidence="5">3.1.3.89</ecNumber>
    </recommendedName>
</protein>
<dbReference type="SMART" id="SM00471">
    <property type="entry name" value="HDc"/>
    <property type="match status" value="1"/>
</dbReference>
<comment type="cofactor">
    <cofactor evidence="2">
        <name>Mn(2+)</name>
        <dbReference type="ChEBI" id="CHEBI:29035"/>
    </cofactor>
</comment>
<dbReference type="Gene3D" id="1.10.3210.10">
    <property type="entry name" value="Hypothetical protein af1432"/>
    <property type="match status" value="1"/>
</dbReference>
<accession>A0A4R4FFL2</accession>
<evidence type="ECO:0000256" key="5">
    <source>
        <dbReference type="ARBA" id="ARBA00012964"/>
    </source>
</evidence>
<dbReference type="AlphaFoldDB" id="A0A4R4FFL2"/>
<dbReference type="PANTHER" id="PTHR11845:SF13">
    <property type="entry name" value="5'-DEOXYNUCLEOTIDASE HDDC2"/>
    <property type="match status" value="1"/>
</dbReference>
<dbReference type="GO" id="GO:0016747">
    <property type="term" value="F:acyltransferase activity, transferring groups other than amino-acyl groups"/>
    <property type="evidence" value="ECO:0007669"/>
    <property type="project" value="InterPro"/>
</dbReference>
<sequence>MDNKTLLDFMSVAERLKCTVRHSFTSGGRRESVAEHVYRLCVFAWLVQEEFPDLDKEKVMEMCLFHDLGEAVTGDIPCFEKKEEDRQTEESAVRRVTEMLPADRRKRLDALFDELEAGRTGEAKLVHALDKMEALIQHNEAPIGTWLPLEYDLQLTYGQMEAEAFPYTRQLRKAVEQGSIEKIAKERAEKHGGTETFHVSRDKEKLDFGRIVQLMRQSYWAGTRSEEMIRKAMEGSVCYGVYDREGYMVGYARIITDFATTFYLMDVIIDEDYRGKGLGTLLMDAVMEDVGSLHGVLHTEDAGAFYERYGFTHDERRQEVLMEKERKDG</sequence>
<dbReference type="InterPro" id="IPR006674">
    <property type="entry name" value="HD_domain"/>
</dbReference>
<feature type="domain" description="N-acetyltransferase" evidence="8">
    <location>
        <begin position="197"/>
        <end position="327"/>
    </location>
</feature>
<comment type="cofactor">
    <cofactor evidence="3">
        <name>Co(2+)</name>
        <dbReference type="ChEBI" id="CHEBI:48828"/>
    </cofactor>
</comment>
<dbReference type="InterPro" id="IPR003607">
    <property type="entry name" value="HD/PDEase_dom"/>
</dbReference>
<dbReference type="PROSITE" id="PS51186">
    <property type="entry name" value="GNAT"/>
    <property type="match status" value="1"/>
</dbReference>
<organism evidence="9 10">
    <name type="scientific">Extibacter muris</name>
    <dbReference type="NCBI Taxonomy" id="1796622"/>
    <lineage>
        <taxon>Bacteria</taxon>
        <taxon>Bacillati</taxon>
        <taxon>Bacillota</taxon>
        <taxon>Clostridia</taxon>
        <taxon>Lachnospirales</taxon>
        <taxon>Lachnospiraceae</taxon>
        <taxon>Extibacter</taxon>
    </lineage>
</organism>
<comment type="catalytic activity">
    <reaction evidence="1">
        <text>a 2'-deoxyribonucleoside 5'-phosphate + H2O = a 2'-deoxyribonucleoside + phosphate</text>
        <dbReference type="Rhea" id="RHEA:36167"/>
        <dbReference type="ChEBI" id="CHEBI:15377"/>
        <dbReference type="ChEBI" id="CHEBI:18274"/>
        <dbReference type="ChEBI" id="CHEBI:43474"/>
        <dbReference type="ChEBI" id="CHEBI:65317"/>
        <dbReference type="EC" id="3.1.3.89"/>
    </reaction>
</comment>
<name>A0A4R4FFL2_9FIRM</name>
<dbReference type="Proteomes" id="UP000295710">
    <property type="component" value="Unassembled WGS sequence"/>
</dbReference>
<dbReference type="Pfam" id="PF13508">
    <property type="entry name" value="Acetyltransf_7"/>
    <property type="match status" value="1"/>
</dbReference>
<evidence type="ECO:0000256" key="2">
    <source>
        <dbReference type="ARBA" id="ARBA00001936"/>
    </source>
</evidence>
<comment type="subunit">
    <text evidence="4">Homodimer.</text>
</comment>
<evidence type="ECO:0000256" key="3">
    <source>
        <dbReference type="ARBA" id="ARBA00001941"/>
    </source>
</evidence>
<reference evidence="9 10" key="1">
    <citation type="journal article" date="2016" name="Nat. Microbiol.">
        <title>The Mouse Intestinal Bacterial Collection (miBC) provides host-specific insight into cultured diversity and functional potential of the gut microbiota.</title>
        <authorList>
            <person name="Lagkouvardos I."/>
            <person name="Pukall R."/>
            <person name="Abt B."/>
            <person name="Foesel B.U."/>
            <person name="Meier-Kolthoff J.P."/>
            <person name="Kumar N."/>
            <person name="Bresciani A."/>
            <person name="Martinez I."/>
            <person name="Just S."/>
            <person name="Ziegler C."/>
            <person name="Brugiroux S."/>
            <person name="Garzetti D."/>
            <person name="Wenning M."/>
            <person name="Bui T.P."/>
            <person name="Wang J."/>
            <person name="Hugenholtz F."/>
            <person name="Plugge C.M."/>
            <person name="Peterson D.A."/>
            <person name="Hornef M.W."/>
            <person name="Baines J.F."/>
            <person name="Smidt H."/>
            <person name="Walter J."/>
            <person name="Kristiansen K."/>
            <person name="Nielsen H.B."/>
            <person name="Haller D."/>
            <person name="Overmann J."/>
            <person name="Stecher B."/>
            <person name="Clavel T."/>
        </authorList>
    </citation>
    <scope>NUCLEOTIDE SEQUENCE [LARGE SCALE GENOMIC DNA]</scope>
    <source>
        <strain evidence="9 10">DSM 28560</strain>
    </source>
</reference>
<evidence type="ECO:0000256" key="4">
    <source>
        <dbReference type="ARBA" id="ARBA00011738"/>
    </source>
</evidence>
<keyword evidence="9" id="KW-0808">Transferase</keyword>
<dbReference type="CDD" id="cd04301">
    <property type="entry name" value="NAT_SF"/>
    <property type="match status" value="1"/>
</dbReference>
<dbReference type="SUPFAM" id="SSF109604">
    <property type="entry name" value="HD-domain/PDEase-like"/>
    <property type="match status" value="1"/>
</dbReference>